<dbReference type="AlphaFoldDB" id="A0A940X8U7"/>
<evidence type="ECO:0000313" key="1">
    <source>
        <dbReference type="EMBL" id="MBP4137657.1"/>
    </source>
</evidence>
<dbReference type="EMBL" id="JAGFBV010000007">
    <property type="protein sequence ID" value="MBP4137657.1"/>
    <property type="molecule type" value="Genomic_DNA"/>
</dbReference>
<evidence type="ECO:0000313" key="2">
    <source>
        <dbReference type="Proteomes" id="UP000675047"/>
    </source>
</evidence>
<comment type="caution">
    <text evidence="1">The sequence shown here is derived from an EMBL/GenBank/DDBJ whole genome shotgun (WGS) entry which is preliminary data.</text>
</comment>
<gene>
    <name evidence="1" type="ORF">J3495_06115</name>
</gene>
<dbReference type="Proteomes" id="UP000675047">
    <property type="component" value="Unassembled WGS sequence"/>
</dbReference>
<accession>A0A940X8U7</accession>
<sequence length="363" mass="42698">MWVEIAKDTFQKAEFKSLNFLFQILSWSPSNDYPRYNIFVDTAKNKDLDNFKLLSKIEKSLIEFLDAEFDNFITSKPNKAKRDHCITYQKSNNNFNIEEAIVFLNQPVSIILENNKNDSAFIISIIEHFGLHNGLNKAKSHLENNWLKFENAGGCANIPNFLEMFLTQFYRLSIKNDRPVSDYFRGLIIIDSDREFINQPSKHGSLIEKLNNLGVSNDQIHILKKRMMENYMPDEVFRNIKSQLNRQAEIAEWIDAYLNLENEQKDFINIPDGFPPKKAKFEINGDRKKIDIKILSFFNLNITDINFLRLDKGFNFIGFNNNGEFKNEFPKLFKKQIVNKRNLNERDGDNELEQIHQKIYDLL</sequence>
<dbReference type="RefSeq" id="WP_210665691.1">
    <property type="nucleotide sequence ID" value="NZ_JAGFBV010000007.1"/>
</dbReference>
<keyword evidence="2" id="KW-1185">Reference proteome</keyword>
<reference evidence="1 2" key="1">
    <citation type="submission" date="2021-03" db="EMBL/GenBank/DDBJ databases">
        <title>Flavobacterium Flabelliformis Sp. Nov. And Flavobacterium Geliluteum Sp. Nov., Two Novel Multidrug Resistant Psychrophilic Species Isolated From Antarctica.</title>
        <authorList>
            <person name="Kralova S."/>
            <person name="Busse H.J."/>
            <person name="Bezdicek M."/>
            <person name="Nykrynova M."/>
            <person name="Kroupova E."/>
            <person name="Krsek D."/>
            <person name="Sedlacek I."/>
        </authorList>
    </citation>
    <scope>NUCLEOTIDE SEQUENCE [LARGE SCALE GENOMIC DNA]</scope>
    <source>
        <strain evidence="1 2">P7388</strain>
    </source>
</reference>
<organism evidence="1 2">
    <name type="scientific">Flavobacterium geliluteum</name>
    <dbReference type="NCBI Taxonomy" id="2816120"/>
    <lineage>
        <taxon>Bacteria</taxon>
        <taxon>Pseudomonadati</taxon>
        <taxon>Bacteroidota</taxon>
        <taxon>Flavobacteriia</taxon>
        <taxon>Flavobacteriales</taxon>
        <taxon>Flavobacteriaceae</taxon>
        <taxon>Flavobacterium</taxon>
    </lineage>
</organism>
<proteinExistence type="predicted"/>
<protein>
    <submittedName>
        <fullName evidence="1">Uncharacterized protein</fullName>
    </submittedName>
</protein>
<name>A0A940X8U7_9FLAO</name>